<feature type="signal peptide" evidence="1">
    <location>
        <begin position="1"/>
        <end position="21"/>
    </location>
</feature>
<feature type="chain" id="PRO_5018217307" evidence="1">
    <location>
        <begin position="22"/>
        <end position="124"/>
    </location>
</feature>
<name>A0A3M7RY24_BRAPC</name>
<dbReference type="EMBL" id="REGN01002393">
    <property type="protein sequence ID" value="RNA28461.1"/>
    <property type="molecule type" value="Genomic_DNA"/>
</dbReference>
<reference evidence="2 3" key="1">
    <citation type="journal article" date="2018" name="Sci. Rep.">
        <title>Genomic signatures of local adaptation to the degree of environmental predictability in rotifers.</title>
        <authorList>
            <person name="Franch-Gras L."/>
            <person name="Hahn C."/>
            <person name="Garcia-Roger E.M."/>
            <person name="Carmona M.J."/>
            <person name="Serra M."/>
            <person name="Gomez A."/>
        </authorList>
    </citation>
    <scope>NUCLEOTIDE SEQUENCE [LARGE SCALE GENOMIC DNA]</scope>
    <source>
        <strain evidence="2">HYR1</strain>
    </source>
</reference>
<evidence type="ECO:0000313" key="3">
    <source>
        <dbReference type="Proteomes" id="UP000276133"/>
    </source>
</evidence>
<sequence length="124" mass="14563">MYYNKVWKVLNILLIAYEVQSHTLKNLSKEPDIKYRLLRLVRHDTASECPFIVMFKSPDLFHTFIMPFECPLTKFPFFKTAKLVTELSDELNSLTNLSFSISHNLMLPSFDPLTKLLYSRAKTQ</sequence>
<proteinExistence type="predicted"/>
<dbReference type="Proteomes" id="UP000276133">
    <property type="component" value="Unassembled WGS sequence"/>
</dbReference>
<keyword evidence="3" id="KW-1185">Reference proteome</keyword>
<organism evidence="2 3">
    <name type="scientific">Brachionus plicatilis</name>
    <name type="common">Marine rotifer</name>
    <name type="synonym">Brachionus muelleri</name>
    <dbReference type="NCBI Taxonomy" id="10195"/>
    <lineage>
        <taxon>Eukaryota</taxon>
        <taxon>Metazoa</taxon>
        <taxon>Spiralia</taxon>
        <taxon>Gnathifera</taxon>
        <taxon>Rotifera</taxon>
        <taxon>Eurotatoria</taxon>
        <taxon>Monogononta</taxon>
        <taxon>Pseudotrocha</taxon>
        <taxon>Ploima</taxon>
        <taxon>Brachionidae</taxon>
        <taxon>Brachionus</taxon>
    </lineage>
</organism>
<protein>
    <submittedName>
        <fullName evidence="2">Uncharacterized protein</fullName>
    </submittedName>
</protein>
<accession>A0A3M7RY24</accession>
<comment type="caution">
    <text evidence="2">The sequence shown here is derived from an EMBL/GenBank/DDBJ whole genome shotgun (WGS) entry which is preliminary data.</text>
</comment>
<evidence type="ECO:0000313" key="2">
    <source>
        <dbReference type="EMBL" id="RNA28461.1"/>
    </source>
</evidence>
<keyword evidence="1" id="KW-0732">Signal</keyword>
<dbReference type="AlphaFoldDB" id="A0A3M7RY24"/>
<evidence type="ECO:0000256" key="1">
    <source>
        <dbReference type="SAM" id="SignalP"/>
    </source>
</evidence>
<gene>
    <name evidence="2" type="ORF">BpHYR1_046291</name>
</gene>